<accession>A0ABD2J6C9</accession>
<evidence type="ECO:0000313" key="2">
    <source>
        <dbReference type="EMBL" id="KAL3082893.1"/>
    </source>
</evidence>
<dbReference type="Proteomes" id="UP001620645">
    <property type="component" value="Unassembled WGS sequence"/>
</dbReference>
<dbReference type="AlphaFoldDB" id="A0ABD2J6C9"/>
<gene>
    <name evidence="2" type="ORF">niasHS_010695</name>
</gene>
<comment type="caution">
    <text evidence="2">The sequence shown here is derived from an EMBL/GenBank/DDBJ whole genome shotgun (WGS) entry which is preliminary data.</text>
</comment>
<evidence type="ECO:0000313" key="3">
    <source>
        <dbReference type="Proteomes" id="UP001620645"/>
    </source>
</evidence>
<reference evidence="2 3" key="1">
    <citation type="submission" date="2024-10" db="EMBL/GenBank/DDBJ databases">
        <authorList>
            <person name="Kim D."/>
        </authorList>
    </citation>
    <scope>NUCLEOTIDE SEQUENCE [LARGE SCALE GENOMIC DNA]</scope>
    <source>
        <strain evidence="2">Taebaek</strain>
    </source>
</reference>
<dbReference type="PANTHER" id="PTHR14540">
    <property type="entry name" value="INTEGRATOR COMPLEX SUBUNIT 15"/>
    <property type="match status" value="1"/>
</dbReference>
<keyword evidence="3" id="KW-1185">Reference proteome</keyword>
<feature type="compositionally biased region" description="Basic residues" evidence="1">
    <location>
        <begin position="13"/>
        <end position="24"/>
    </location>
</feature>
<dbReference type="EMBL" id="JBICCN010000254">
    <property type="protein sequence ID" value="KAL3082893.1"/>
    <property type="molecule type" value="Genomic_DNA"/>
</dbReference>
<dbReference type="Pfam" id="PF14964">
    <property type="entry name" value="INTS15"/>
    <property type="match status" value="1"/>
</dbReference>
<dbReference type="PANTHER" id="PTHR14540:SF2">
    <property type="entry name" value="INTEGRATOR COMPLEX SUBUNIT 15"/>
    <property type="match status" value="1"/>
</dbReference>
<proteinExistence type="predicted"/>
<dbReference type="InterPro" id="IPR027844">
    <property type="entry name" value="INTS15"/>
</dbReference>
<organism evidence="2 3">
    <name type="scientific">Heterodera schachtii</name>
    <name type="common">Sugarbeet cyst nematode worm</name>
    <name type="synonym">Tylenchus schachtii</name>
    <dbReference type="NCBI Taxonomy" id="97005"/>
    <lineage>
        <taxon>Eukaryota</taxon>
        <taxon>Metazoa</taxon>
        <taxon>Ecdysozoa</taxon>
        <taxon>Nematoda</taxon>
        <taxon>Chromadorea</taxon>
        <taxon>Rhabditida</taxon>
        <taxon>Tylenchina</taxon>
        <taxon>Tylenchomorpha</taxon>
        <taxon>Tylenchoidea</taxon>
        <taxon>Heteroderidae</taxon>
        <taxon>Heteroderinae</taxon>
        <taxon>Heterodera</taxon>
    </lineage>
</organism>
<evidence type="ECO:0000256" key="1">
    <source>
        <dbReference type="SAM" id="MobiDB-lite"/>
    </source>
</evidence>
<protein>
    <submittedName>
        <fullName evidence="2">Uncharacterized protein</fullName>
    </submittedName>
</protein>
<name>A0ABD2J6C9_HETSC</name>
<sequence length="437" mass="49574">MLRGRAAAVGHGPQHRLPHAHSHAHLPPQRPKQKGHQLQQQQQVQIQTGAAQIVAALPPSVPQPPQQQPQATNAVAAASSLADFPNCANDVLSKIGDFVRQWGAQPQHKGWNRTKQKELQKCIDADLFCLSSDPSRRGQSRLNHLQRLRLLGIVCTYFSKSRVRLTRRSVTCISKSFSVGERAHLHEARVHFLVKLCSLATQYPVYGLFEHVAHWVSKVTRDELKCVYMEQIVAELVDGFVMTATNRRLHEFLLPLADHSMEFCANFLTFAISSDSLGPALGELIGHWLCDRIENFVHVLRQNPYIGQLFCAHKFDLLLRYDSTNSCDDDIHHRLHFGLLKFAVVWGSFKETPKIAPFRPKVNCLLEIFKNELNTLSPLGEQRLVENIIKSYRGGFIQMEPFRTHFESAAFSSQNDSSEKASHWAMLKFALFAEQRK</sequence>
<feature type="region of interest" description="Disordered" evidence="1">
    <location>
        <begin position="1"/>
        <end position="41"/>
    </location>
</feature>